<accession>A0A1W4XDU1</accession>
<dbReference type="PANTHER" id="PTHR24012">
    <property type="entry name" value="RNA BINDING PROTEIN"/>
    <property type="match status" value="1"/>
</dbReference>
<gene>
    <name evidence="9" type="primary">LOC108740685</name>
</gene>
<feature type="region of interest" description="Disordered" evidence="6">
    <location>
        <begin position="143"/>
        <end position="216"/>
    </location>
</feature>
<protein>
    <recommendedName>
        <fullName evidence="4">Protein alan shepard</fullName>
    </recommendedName>
</protein>
<dbReference type="RefSeq" id="XP_018330603.1">
    <property type="nucleotide sequence ID" value="XM_018475101.2"/>
</dbReference>
<evidence type="ECO:0000256" key="6">
    <source>
        <dbReference type="SAM" id="MobiDB-lite"/>
    </source>
</evidence>
<dbReference type="InParanoid" id="A0A1W4XDU1"/>
<dbReference type="GO" id="GO:0003723">
    <property type="term" value="F:RNA binding"/>
    <property type="evidence" value="ECO:0007669"/>
    <property type="project" value="UniProtKB-UniRule"/>
</dbReference>
<dbReference type="Pfam" id="PF00076">
    <property type="entry name" value="RRM_1"/>
    <property type="match status" value="2"/>
</dbReference>
<reference evidence="9" key="1">
    <citation type="submission" date="2025-08" db="UniProtKB">
        <authorList>
            <consortium name="RefSeq"/>
        </authorList>
    </citation>
    <scope>IDENTIFICATION</scope>
    <source>
        <tissue evidence="9">Entire body</tissue>
    </source>
</reference>
<evidence type="ECO:0000256" key="3">
    <source>
        <dbReference type="ARBA" id="ARBA00037469"/>
    </source>
</evidence>
<feature type="region of interest" description="Disordered" evidence="6">
    <location>
        <begin position="553"/>
        <end position="574"/>
    </location>
</feature>
<keyword evidence="2 5" id="KW-0694">RNA-binding</keyword>
<proteinExistence type="predicted"/>
<dbReference type="OrthoDB" id="271725at2759"/>
<keyword evidence="1" id="KW-0677">Repeat</keyword>
<evidence type="ECO:0000256" key="1">
    <source>
        <dbReference type="ARBA" id="ARBA00022737"/>
    </source>
</evidence>
<dbReference type="PROSITE" id="PS50102">
    <property type="entry name" value="RRM"/>
    <property type="match status" value="2"/>
</dbReference>
<feature type="domain" description="RRM" evidence="7">
    <location>
        <begin position="313"/>
        <end position="392"/>
    </location>
</feature>
<organism evidence="8 9">
    <name type="scientific">Agrilus planipennis</name>
    <name type="common">Emerald ash borer</name>
    <name type="synonym">Agrilus marcopoli</name>
    <dbReference type="NCBI Taxonomy" id="224129"/>
    <lineage>
        <taxon>Eukaryota</taxon>
        <taxon>Metazoa</taxon>
        <taxon>Ecdysozoa</taxon>
        <taxon>Arthropoda</taxon>
        <taxon>Hexapoda</taxon>
        <taxon>Insecta</taxon>
        <taxon>Pterygota</taxon>
        <taxon>Neoptera</taxon>
        <taxon>Endopterygota</taxon>
        <taxon>Coleoptera</taxon>
        <taxon>Polyphaga</taxon>
        <taxon>Elateriformia</taxon>
        <taxon>Buprestoidea</taxon>
        <taxon>Buprestidae</taxon>
        <taxon>Agrilinae</taxon>
        <taxon>Agrilus</taxon>
    </lineage>
</organism>
<dbReference type="CDD" id="cd12244">
    <property type="entry name" value="RRM2_MSSP"/>
    <property type="match status" value="1"/>
</dbReference>
<dbReference type="InterPro" id="IPR002343">
    <property type="entry name" value="Hud_Sxl_RNA"/>
</dbReference>
<sequence length="574" mass="61666">MLVIPIQFNLSVQQLSVIKVNMAVRMENRKINCKIMDSSGTTTTSNPESCSHNCHYNNGGRSISVSSSNNHNQLSSRSPSSAATGGVKPPMATQHQTSFRGQWGGHPATGSYYQRYPPAAQAQLNIYSPAVAAATSNANYNTPSNTNSSYGNHRVPTAASPSNTSSSSSHAGSQSGTASTSLGNNMPSQTQNSSSHSNSHSSLPSSASGSGGGEQLSKTNLYIRGLTPSTTDKDLVNLCSQFGTIISTKAILDKNTNKCKGYGFVDFDSPAAAEGAVKALVAKNIQAQMAKVGIWFTRRQHTVRLHQQEQDPTNLYIANLPTNFKETDLESMLSKYGQVISTRILRDGSGTSKGVGFARMESKEKCEQIIQTFNGHVIQGCKEPLLVKFADGGNKKKNQYKNNENARIWRDGSDAIQQVAYDPNALAQNGVTAQHMMPAAAISNYGRHYGQVSAYAMPSAPWVPQYVMSAPPLQTVEDGYNLAAASHLSAAYKGDGQPPRGMSVMLSSPEPAYNHMIPQLTTQMGTMHIGTGSYISPPYQYYPQIIQAMPVAESEHTSNAASPEEPYQTYPAPK</sequence>
<dbReference type="GO" id="GO:1990904">
    <property type="term" value="C:ribonucleoprotein complex"/>
    <property type="evidence" value="ECO:0007669"/>
    <property type="project" value="InterPro"/>
</dbReference>
<comment type="function">
    <text evidence="3">Has a role in the perception of gravity.</text>
</comment>
<evidence type="ECO:0000256" key="4">
    <source>
        <dbReference type="ARBA" id="ARBA00039536"/>
    </source>
</evidence>
<dbReference type="SUPFAM" id="SSF54928">
    <property type="entry name" value="RNA-binding domain, RBD"/>
    <property type="match status" value="2"/>
</dbReference>
<dbReference type="KEGG" id="apln:108740685"/>
<evidence type="ECO:0000259" key="7">
    <source>
        <dbReference type="PROSITE" id="PS50102"/>
    </source>
</evidence>
<dbReference type="FunFam" id="3.30.70.330:FF:000169">
    <property type="entry name" value="protein alan shepard isoform X4"/>
    <property type="match status" value="1"/>
</dbReference>
<dbReference type="AlphaFoldDB" id="A0A1W4XDU1"/>
<evidence type="ECO:0000256" key="2">
    <source>
        <dbReference type="ARBA" id="ARBA00022884"/>
    </source>
</evidence>
<feature type="compositionally biased region" description="Polar residues" evidence="6">
    <location>
        <begin position="61"/>
        <end position="83"/>
    </location>
</feature>
<dbReference type="Proteomes" id="UP000192223">
    <property type="component" value="Unplaced"/>
</dbReference>
<dbReference type="STRING" id="224129.A0A1W4XDU1"/>
<dbReference type="FunCoup" id="A0A1W4XDU1">
    <property type="interactions" value="445"/>
</dbReference>
<dbReference type="SMART" id="SM00360">
    <property type="entry name" value="RRM"/>
    <property type="match status" value="2"/>
</dbReference>
<dbReference type="GeneID" id="108740685"/>
<dbReference type="InterPro" id="IPR035979">
    <property type="entry name" value="RBD_domain_sf"/>
</dbReference>
<dbReference type="InterPro" id="IPR012677">
    <property type="entry name" value="Nucleotide-bd_a/b_plait_sf"/>
</dbReference>
<evidence type="ECO:0000313" key="9">
    <source>
        <dbReference type="RefSeq" id="XP_018330603.1"/>
    </source>
</evidence>
<evidence type="ECO:0000256" key="5">
    <source>
        <dbReference type="PROSITE-ProRule" id="PRU00176"/>
    </source>
</evidence>
<dbReference type="Gene3D" id="3.30.70.330">
    <property type="match status" value="2"/>
</dbReference>
<dbReference type="FunFam" id="3.30.70.330:FF:000012">
    <property type="entry name" value="RNA-binding motif, single-stranded-interacting protein 3 isoform 1"/>
    <property type="match status" value="1"/>
</dbReference>
<feature type="domain" description="RRM" evidence="7">
    <location>
        <begin position="219"/>
        <end position="299"/>
    </location>
</feature>
<feature type="compositionally biased region" description="Low complexity" evidence="6">
    <location>
        <begin position="157"/>
        <end position="208"/>
    </location>
</feature>
<keyword evidence="8" id="KW-1185">Reference proteome</keyword>
<name>A0A1W4XDU1_AGRPL</name>
<dbReference type="InterPro" id="IPR000504">
    <property type="entry name" value="RRM_dom"/>
</dbReference>
<dbReference type="CDD" id="cd12243">
    <property type="entry name" value="RRM1_MSSP"/>
    <property type="match status" value="1"/>
</dbReference>
<feature type="region of interest" description="Disordered" evidence="6">
    <location>
        <begin position="61"/>
        <end position="106"/>
    </location>
</feature>
<evidence type="ECO:0000313" key="8">
    <source>
        <dbReference type="Proteomes" id="UP000192223"/>
    </source>
</evidence>
<dbReference type="PRINTS" id="PR00961">
    <property type="entry name" value="HUDSXLRNA"/>
</dbReference>